<proteinExistence type="predicted"/>
<evidence type="ECO:0008006" key="2">
    <source>
        <dbReference type="Google" id="ProtNLM"/>
    </source>
</evidence>
<organism evidence="1">
    <name type="scientific">uncultured Sulfurovum sp</name>
    <dbReference type="NCBI Taxonomy" id="269237"/>
    <lineage>
        <taxon>Bacteria</taxon>
        <taxon>Pseudomonadati</taxon>
        <taxon>Campylobacterota</taxon>
        <taxon>Epsilonproteobacteria</taxon>
        <taxon>Campylobacterales</taxon>
        <taxon>Sulfurovaceae</taxon>
        <taxon>Sulfurovum</taxon>
        <taxon>environmental samples</taxon>
    </lineage>
</organism>
<sequence>MTEAYLHKKLIEACENGNVYDVKQWLGSGAEPNFNLNIPINALNIAIQIDNHPIIELLLAHGAIVKEFVLQKAIEKDKHYLQILIPNFKDCKDEGLLMGVLQAAINISDLALAKQAIEQGAKPQSLFVSATQNMRSTKILQLLIENGFNIHAENNMLLSKWMGSSPMDGSGNWKPTKNNLLEFLFDYYLEKPKSIENFKSLRLPDKKRLFLIGLYNNNLNIMKFALMIGADKNEALNSAHRQYNAYKEGDVGSIYALMYKNNMSGKVDYQIIEYLLNSNIKFNKITISRAVCFKYIEILNALSHMPDLVYAYETAYKYENDDLCQYCIERGVSKEAQHFAKMKISAIKGDMKALRQAVHDGADVKMLSIDIIVEIINENQVKSLKYLYDAGLLLDTSLHTYLNQIMNSHKAYDTLSYLIELGLDITRVKHMPLEYKIKYPVFADMWEKRFTNIFDYTIYLVKDVLPTLEGKKKEALLKTIAELSSLPYVIKRSQGKIT</sequence>
<protein>
    <recommendedName>
        <fullName evidence="2">Ankyrin repeat protein</fullName>
    </recommendedName>
</protein>
<accession>A0A6S6S9A1</accession>
<dbReference type="Gene3D" id="1.25.40.20">
    <property type="entry name" value="Ankyrin repeat-containing domain"/>
    <property type="match status" value="1"/>
</dbReference>
<evidence type="ECO:0000313" key="1">
    <source>
        <dbReference type="EMBL" id="CAA6801654.1"/>
    </source>
</evidence>
<dbReference type="AlphaFoldDB" id="A0A6S6S9A1"/>
<name>A0A6S6S9A1_9BACT</name>
<gene>
    <name evidence="1" type="ORF">HELGO_WM2471</name>
</gene>
<reference evidence="1" key="1">
    <citation type="submission" date="2020-01" db="EMBL/GenBank/DDBJ databases">
        <authorList>
            <person name="Meier V. D."/>
            <person name="Meier V D."/>
        </authorList>
    </citation>
    <scope>NUCLEOTIDE SEQUENCE</scope>
    <source>
        <strain evidence="1">HLG_WM_MAG_01</strain>
    </source>
</reference>
<dbReference type="EMBL" id="CACVAS010000020">
    <property type="protein sequence ID" value="CAA6801654.1"/>
    <property type="molecule type" value="Genomic_DNA"/>
</dbReference>
<dbReference type="InterPro" id="IPR036770">
    <property type="entry name" value="Ankyrin_rpt-contain_sf"/>
</dbReference>
<dbReference type="SUPFAM" id="SSF48403">
    <property type="entry name" value="Ankyrin repeat"/>
    <property type="match status" value="1"/>
</dbReference>